<dbReference type="KEGG" id="bomb:GT348_04600"/>
<sequence>MARSTIQYRIVKYYLYWAQSSALNFLIFILSYLPIQLSSFLVGYICRFIGPFLSLSKIAHRNLELAFPQSNVQWRQKIIHSAWENLGRTFGEFPHIHSLQQNMPSGPSWRIIGEEFLHQAKSENRPVIFFSGHFGNWELLPAIIAQYGLAFAPFYRSPNNPFLDQTIRKLRAKALGFEGPIFPKGAKGAKEAIKHIMKGGHLGILGDQKMNDGIEIRFFNLPTMAAPAAATLALRYKALIITGHILREDSTRFVLKVDPPLDLKKFAETHPDFNHQTIVQETTQTLNDRLQEWIEAQPSQWLWFHRRWDKRNY</sequence>
<protein>
    <submittedName>
        <fullName evidence="8">Lauroyl acyltransferase</fullName>
    </submittedName>
</protein>
<name>A0A6P1NDR4_9PROT</name>
<dbReference type="AlphaFoldDB" id="A0A6P1NDR4"/>
<dbReference type="GO" id="GO:0009247">
    <property type="term" value="P:glycolipid biosynthetic process"/>
    <property type="evidence" value="ECO:0007669"/>
    <property type="project" value="UniProtKB-ARBA"/>
</dbReference>
<keyword evidence="3" id="KW-0997">Cell inner membrane</keyword>
<keyword evidence="7" id="KW-1133">Transmembrane helix</keyword>
<evidence type="ECO:0000256" key="2">
    <source>
        <dbReference type="ARBA" id="ARBA00022475"/>
    </source>
</evidence>
<evidence type="ECO:0000313" key="8">
    <source>
        <dbReference type="EMBL" id="QHI95638.1"/>
    </source>
</evidence>
<reference evidence="8 9" key="1">
    <citation type="submission" date="2020-01" db="EMBL/GenBank/DDBJ databases">
        <title>Genome sequencing of strain KACC 21507.</title>
        <authorList>
            <person name="Heo J."/>
            <person name="Kim S.-J."/>
            <person name="Kim J.-S."/>
            <person name="Hong S.-B."/>
            <person name="Kwon S.-W."/>
        </authorList>
    </citation>
    <scope>NUCLEOTIDE SEQUENCE [LARGE SCALE GENOMIC DNA]</scope>
    <source>
        <strain evidence="8 9">KACC 21507</strain>
    </source>
</reference>
<dbReference type="Proteomes" id="UP000463975">
    <property type="component" value="Chromosome"/>
</dbReference>
<dbReference type="PANTHER" id="PTHR30606:SF9">
    <property type="entry name" value="LIPID A BIOSYNTHESIS LAUROYLTRANSFERASE"/>
    <property type="match status" value="1"/>
</dbReference>
<dbReference type="GO" id="GO:0005886">
    <property type="term" value="C:plasma membrane"/>
    <property type="evidence" value="ECO:0007669"/>
    <property type="project" value="UniProtKB-SubCell"/>
</dbReference>
<dbReference type="InterPro" id="IPR004960">
    <property type="entry name" value="LipA_acyltrans"/>
</dbReference>
<dbReference type="EMBL" id="CP047652">
    <property type="protein sequence ID" value="QHI95638.1"/>
    <property type="molecule type" value="Genomic_DNA"/>
</dbReference>
<evidence type="ECO:0000256" key="4">
    <source>
        <dbReference type="ARBA" id="ARBA00022679"/>
    </source>
</evidence>
<dbReference type="PANTHER" id="PTHR30606">
    <property type="entry name" value="LIPID A BIOSYNTHESIS LAUROYL ACYLTRANSFERASE"/>
    <property type="match status" value="1"/>
</dbReference>
<evidence type="ECO:0000256" key="5">
    <source>
        <dbReference type="ARBA" id="ARBA00023136"/>
    </source>
</evidence>
<keyword evidence="2" id="KW-1003">Cell membrane</keyword>
<gene>
    <name evidence="8" type="ORF">GT348_04600</name>
</gene>
<evidence type="ECO:0000256" key="6">
    <source>
        <dbReference type="ARBA" id="ARBA00023315"/>
    </source>
</evidence>
<keyword evidence="4 8" id="KW-0808">Transferase</keyword>
<comment type="subcellular location">
    <subcellularLocation>
        <location evidence="1">Cell inner membrane</location>
    </subcellularLocation>
</comment>
<evidence type="ECO:0000256" key="3">
    <source>
        <dbReference type="ARBA" id="ARBA00022519"/>
    </source>
</evidence>
<accession>A0A6P1NDR4</accession>
<keyword evidence="9" id="KW-1185">Reference proteome</keyword>
<dbReference type="RefSeq" id="WP_160618714.1">
    <property type="nucleotide sequence ID" value="NZ_CP047652.1"/>
</dbReference>
<dbReference type="GO" id="GO:0016746">
    <property type="term" value="F:acyltransferase activity"/>
    <property type="evidence" value="ECO:0007669"/>
    <property type="project" value="UniProtKB-KW"/>
</dbReference>
<feature type="transmembrane region" description="Helical" evidence="7">
    <location>
        <begin position="21"/>
        <end position="45"/>
    </location>
</feature>
<evidence type="ECO:0000256" key="7">
    <source>
        <dbReference type="SAM" id="Phobius"/>
    </source>
</evidence>
<evidence type="ECO:0000256" key="1">
    <source>
        <dbReference type="ARBA" id="ARBA00004533"/>
    </source>
</evidence>
<keyword evidence="6 8" id="KW-0012">Acyltransferase</keyword>
<proteinExistence type="predicted"/>
<keyword evidence="7" id="KW-0812">Transmembrane</keyword>
<organism evidence="8 9">
    <name type="scientific">Aristophania vespae</name>
    <dbReference type="NCBI Taxonomy" id="2697033"/>
    <lineage>
        <taxon>Bacteria</taxon>
        <taxon>Pseudomonadati</taxon>
        <taxon>Pseudomonadota</taxon>
        <taxon>Alphaproteobacteria</taxon>
        <taxon>Acetobacterales</taxon>
        <taxon>Acetobacteraceae</taxon>
        <taxon>Aristophania</taxon>
    </lineage>
</organism>
<evidence type="ECO:0000313" key="9">
    <source>
        <dbReference type="Proteomes" id="UP000463975"/>
    </source>
</evidence>
<keyword evidence="5 7" id="KW-0472">Membrane</keyword>
<dbReference type="Pfam" id="PF03279">
    <property type="entry name" value="Lip_A_acyltrans"/>
    <property type="match status" value="1"/>
</dbReference>
<dbReference type="CDD" id="cd07984">
    <property type="entry name" value="LPLAT_LABLAT-like"/>
    <property type="match status" value="1"/>
</dbReference>